<feature type="domain" description="YgxA-like substrate binding" evidence="2">
    <location>
        <begin position="126"/>
        <end position="220"/>
    </location>
</feature>
<gene>
    <name evidence="3" type="primary">ygxA</name>
    <name evidence="4" type="ORF">ADS79_03200</name>
    <name evidence="3" type="ORF">BRE01_13470</name>
</gene>
<dbReference type="PATRIC" id="fig|54915.3.peg.5816"/>
<evidence type="ECO:0000313" key="5">
    <source>
        <dbReference type="Proteomes" id="UP000036834"/>
    </source>
</evidence>
<dbReference type="InterPro" id="IPR041143">
    <property type="entry name" value="YgxA_HTH"/>
</dbReference>
<dbReference type="Gene3D" id="1.10.10.10">
    <property type="entry name" value="Winged helix-like DNA-binding domain superfamily/Winged helix DNA-binding domain"/>
    <property type="match status" value="1"/>
</dbReference>
<comment type="caution">
    <text evidence="4">The sequence shown here is derived from an EMBL/GenBank/DDBJ whole genome shotgun (WGS) entry which is preliminary data.</text>
</comment>
<evidence type="ECO:0000313" key="3">
    <source>
        <dbReference type="EMBL" id="GED67645.1"/>
    </source>
</evidence>
<dbReference type="InterPro" id="IPR043519">
    <property type="entry name" value="NT_sf"/>
</dbReference>
<reference evidence="4" key="2">
    <citation type="submission" date="2015-07" db="EMBL/GenBank/DDBJ databases">
        <title>MeaNS - Measles Nucleotide Surveillance Program.</title>
        <authorList>
            <person name="Tran T."/>
            <person name="Druce J."/>
        </authorList>
    </citation>
    <scope>NUCLEOTIDE SEQUENCE</scope>
    <source>
        <strain evidence="4">DSM 9887</strain>
    </source>
</reference>
<dbReference type="InterPro" id="IPR054515">
    <property type="entry name" value="YgxA-like_substrate-bd"/>
</dbReference>
<sequence>MNRRPDDNQQTYLELLQKRMDVQAVLILPDSDMLVPFREGTFYIVVVNHSHVDTTIRRMRINKQVILEQQIGSWQLEKGAVNGLDERLAVMLGKAEILWDKDGYMKQMKQRISRLPEFLQKKYICKEYSRLLRFVHETKERLQQGMALDAYHSSIQSLDSWARLIVYEAGEHPQAGLWSQVKQLDYSVYKLYEELSFNAEALEKRIELLLLAMEFWITSRMKSSVRFLIEVMEKKNGPWSLQELMNHPLVQDAEIDIPLIIDKMVQRSLVQEVDCSDRQNEVEEICFILLG</sequence>
<name>A0A0K9Z147_9BACL</name>
<dbReference type="InterPro" id="IPR036388">
    <property type="entry name" value="WH-like_DNA-bd_sf"/>
</dbReference>
<dbReference type="Pfam" id="PF18576">
    <property type="entry name" value="HTH_52"/>
    <property type="match status" value="1"/>
</dbReference>
<proteinExistence type="predicted"/>
<dbReference type="Gene3D" id="3.30.460.10">
    <property type="entry name" value="Beta Polymerase, domain 2"/>
    <property type="match status" value="1"/>
</dbReference>
<dbReference type="EMBL" id="BJON01000006">
    <property type="protein sequence ID" value="GED67645.1"/>
    <property type="molecule type" value="Genomic_DNA"/>
</dbReference>
<dbReference type="RefSeq" id="WP_049736957.1">
    <property type="nucleotide sequence ID" value="NZ_BJON01000006.1"/>
</dbReference>
<evidence type="ECO:0000313" key="6">
    <source>
        <dbReference type="Proteomes" id="UP000319578"/>
    </source>
</evidence>
<evidence type="ECO:0000313" key="4">
    <source>
        <dbReference type="EMBL" id="KNB74703.1"/>
    </source>
</evidence>
<dbReference type="OrthoDB" id="2350973at2"/>
<dbReference type="STRING" id="54915.ADS79_03200"/>
<feature type="domain" description="YgxA-like helix-turn-helix" evidence="1">
    <location>
        <begin position="227"/>
        <end position="279"/>
    </location>
</feature>
<keyword evidence="6" id="KW-1185">Reference proteome</keyword>
<dbReference type="Proteomes" id="UP000036834">
    <property type="component" value="Unassembled WGS sequence"/>
</dbReference>
<accession>A0A0K9Z147</accession>
<dbReference type="Proteomes" id="UP000319578">
    <property type="component" value="Unassembled WGS sequence"/>
</dbReference>
<dbReference type="EMBL" id="LGIQ01000002">
    <property type="protein sequence ID" value="KNB74703.1"/>
    <property type="molecule type" value="Genomic_DNA"/>
</dbReference>
<reference evidence="3 6" key="3">
    <citation type="submission" date="2019-06" db="EMBL/GenBank/DDBJ databases">
        <title>Whole genome shotgun sequence of Brevibacillus reuszeri NBRC 15719.</title>
        <authorList>
            <person name="Hosoyama A."/>
            <person name="Uohara A."/>
            <person name="Ohji S."/>
            <person name="Ichikawa N."/>
        </authorList>
    </citation>
    <scope>NUCLEOTIDE SEQUENCE [LARGE SCALE GENOMIC DNA]</scope>
    <source>
        <strain evidence="3 6">NBRC 15719</strain>
    </source>
</reference>
<dbReference type="Pfam" id="PF22339">
    <property type="entry name" value="YgxA-like_sub_bind"/>
    <property type="match status" value="1"/>
</dbReference>
<organism evidence="4 5">
    <name type="scientific">Brevibacillus reuszeri</name>
    <dbReference type="NCBI Taxonomy" id="54915"/>
    <lineage>
        <taxon>Bacteria</taxon>
        <taxon>Bacillati</taxon>
        <taxon>Bacillota</taxon>
        <taxon>Bacilli</taxon>
        <taxon>Bacillales</taxon>
        <taxon>Paenibacillaceae</taxon>
        <taxon>Brevibacillus</taxon>
    </lineage>
</organism>
<protein>
    <submittedName>
        <fullName evidence="4">Uncharacterized protein</fullName>
    </submittedName>
</protein>
<dbReference type="Gene3D" id="1.20.120.330">
    <property type="entry name" value="Nucleotidyltransferases domain 2"/>
    <property type="match status" value="1"/>
</dbReference>
<evidence type="ECO:0000259" key="2">
    <source>
        <dbReference type="Pfam" id="PF22339"/>
    </source>
</evidence>
<reference evidence="5" key="1">
    <citation type="submission" date="2015-07" db="EMBL/GenBank/DDBJ databases">
        <title>Genome sequencing project for genomic taxonomy and phylogenomics of Bacillus-like bacteria.</title>
        <authorList>
            <person name="Liu B."/>
            <person name="Wang J."/>
            <person name="Zhu Y."/>
            <person name="Liu G."/>
            <person name="Chen Q."/>
            <person name="Chen Z."/>
            <person name="Lan J."/>
            <person name="Che J."/>
            <person name="Ge C."/>
            <person name="Shi H."/>
            <person name="Pan Z."/>
            <person name="Liu X."/>
        </authorList>
    </citation>
    <scope>NUCLEOTIDE SEQUENCE [LARGE SCALE GENOMIC DNA]</scope>
    <source>
        <strain evidence="5">DSM 9887</strain>
    </source>
</reference>
<evidence type="ECO:0000259" key="1">
    <source>
        <dbReference type="Pfam" id="PF18576"/>
    </source>
</evidence>
<dbReference type="AlphaFoldDB" id="A0A0K9Z147"/>